<evidence type="ECO:0000256" key="8">
    <source>
        <dbReference type="ARBA" id="ARBA00023136"/>
    </source>
</evidence>
<dbReference type="PRINTS" id="PR01490">
    <property type="entry name" value="RTXTOXIND"/>
</dbReference>
<evidence type="ECO:0000256" key="9">
    <source>
        <dbReference type="RuleBase" id="RU365093"/>
    </source>
</evidence>
<evidence type="ECO:0000256" key="7">
    <source>
        <dbReference type="ARBA" id="ARBA00022989"/>
    </source>
</evidence>
<comment type="subcellular location">
    <subcellularLocation>
        <location evidence="1 9">Cell inner membrane</location>
        <topology evidence="1 9">Single-pass membrane protein</topology>
    </subcellularLocation>
</comment>
<feature type="domain" description="AprE-like beta-barrel" evidence="12">
    <location>
        <begin position="339"/>
        <end position="430"/>
    </location>
</feature>
<protein>
    <recommendedName>
        <fullName evidence="9">Membrane fusion protein (MFP) family protein</fullName>
    </recommendedName>
</protein>
<feature type="transmembrane region" description="Helical" evidence="9">
    <location>
        <begin position="34"/>
        <end position="52"/>
    </location>
</feature>
<dbReference type="InterPro" id="IPR050739">
    <property type="entry name" value="MFP"/>
</dbReference>
<dbReference type="InterPro" id="IPR058781">
    <property type="entry name" value="HH_AprE-like"/>
</dbReference>
<evidence type="ECO:0000256" key="10">
    <source>
        <dbReference type="SAM" id="Coils"/>
    </source>
</evidence>
<evidence type="ECO:0000256" key="3">
    <source>
        <dbReference type="ARBA" id="ARBA00022448"/>
    </source>
</evidence>
<evidence type="ECO:0000256" key="6">
    <source>
        <dbReference type="ARBA" id="ARBA00022692"/>
    </source>
</evidence>
<evidence type="ECO:0000313" key="13">
    <source>
        <dbReference type="EMBL" id="MBA5608601.1"/>
    </source>
</evidence>
<dbReference type="InterPro" id="IPR010129">
    <property type="entry name" value="T1SS_HlyD"/>
</dbReference>
<accession>A0A7W2I9I8</accession>
<keyword evidence="10" id="KW-0175">Coiled coil</keyword>
<dbReference type="RefSeq" id="WP_182220759.1">
    <property type="nucleotide sequence ID" value="NZ_JACEZS010000036.1"/>
</dbReference>
<dbReference type="Proteomes" id="UP000566711">
    <property type="component" value="Unassembled WGS sequence"/>
</dbReference>
<dbReference type="AlphaFoldDB" id="A0A7W2I9I8"/>
<proteinExistence type="inferred from homology"/>
<dbReference type="Pfam" id="PF25994">
    <property type="entry name" value="HH_AprE"/>
    <property type="match status" value="1"/>
</dbReference>
<gene>
    <name evidence="13" type="ORF">H3H36_24975</name>
</gene>
<feature type="domain" description="AprE-like long alpha-helical hairpin" evidence="11">
    <location>
        <begin position="108"/>
        <end position="295"/>
    </location>
</feature>
<evidence type="ECO:0000256" key="2">
    <source>
        <dbReference type="ARBA" id="ARBA00009477"/>
    </source>
</evidence>
<evidence type="ECO:0000256" key="5">
    <source>
        <dbReference type="ARBA" id="ARBA00022519"/>
    </source>
</evidence>
<evidence type="ECO:0000256" key="1">
    <source>
        <dbReference type="ARBA" id="ARBA00004377"/>
    </source>
</evidence>
<keyword evidence="14" id="KW-1185">Reference proteome</keyword>
<evidence type="ECO:0000256" key="4">
    <source>
        <dbReference type="ARBA" id="ARBA00022475"/>
    </source>
</evidence>
<dbReference type="PANTHER" id="PTHR30386">
    <property type="entry name" value="MEMBRANE FUSION SUBUNIT OF EMRAB-TOLC MULTIDRUG EFFLUX PUMP"/>
    <property type="match status" value="1"/>
</dbReference>
<comment type="caution">
    <text evidence="13">The sequence shown here is derived from an EMBL/GenBank/DDBJ whole genome shotgun (WGS) entry which is preliminary data.</text>
</comment>
<dbReference type="Pfam" id="PF26002">
    <property type="entry name" value="Beta-barrel_AprE"/>
    <property type="match status" value="1"/>
</dbReference>
<comment type="similarity">
    <text evidence="2 9">Belongs to the membrane fusion protein (MFP) (TC 8.A.1) family.</text>
</comment>
<dbReference type="GO" id="GO:0005886">
    <property type="term" value="C:plasma membrane"/>
    <property type="evidence" value="ECO:0007669"/>
    <property type="project" value="UniProtKB-SubCell"/>
</dbReference>
<keyword evidence="6 9" id="KW-0812">Transmembrane</keyword>
<keyword evidence="4 9" id="KW-1003">Cell membrane</keyword>
<dbReference type="SUPFAM" id="SSF111369">
    <property type="entry name" value="HlyD-like secretion proteins"/>
    <property type="match status" value="2"/>
</dbReference>
<keyword evidence="7 9" id="KW-1133">Transmembrane helix</keyword>
<dbReference type="Gene3D" id="2.40.50.100">
    <property type="match status" value="1"/>
</dbReference>
<dbReference type="GO" id="GO:0015031">
    <property type="term" value="P:protein transport"/>
    <property type="evidence" value="ECO:0007669"/>
    <property type="project" value="InterPro"/>
</dbReference>
<reference evidence="13 14" key="1">
    <citation type="submission" date="2020-07" db="EMBL/GenBank/DDBJ databases">
        <title>Novel species isolated from subtropical streams in China.</title>
        <authorList>
            <person name="Lu H."/>
        </authorList>
    </citation>
    <scope>NUCLEOTIDE SEQUENCE [LARGE SCALE GENOMIC DNA]</scope>
    <source>
        <strain evidence="13 14">FT3S</strain>
    </source>
</reference>
<evidence type="ECO:0000313" key="14">
    <source>
        <dbReference type="Proteomes" id="UP000566711"/>
    </source>
</evidence>
<keyword evidence="3 9" id="KW-0813">Transport</keyword>
<dbReference type="NCBIfam" id="TIGR01843">
    <property type="entry name" value="type_I_hlyD"/>
    <property type="match status" value="1"/>
</dbReference>
<organism evidence="13 14">
    <name type="scientific">Rugamonas fusca</name>
    <dbReference type="NCBI Taxonomy" id="2758568"/>
    <lineage>
        <taxon>Bacteria</taxon>
        <taxon>Pseudomonadati</taxon>
        <taxon>Pseudomonadota</taxon>
        <taxon>Betaproteobacteria</taxon>
        <taxon>Burkholderiales</taxon>
        <taxon>Oxalobacteraceae</taxon>
        <taxon>Telluria group</taxon>
        <taxon>Rugamonas</taxon>
    </lineage>
</organism>
<evidence type="ECO:0000259" key="12">
    <source>
        <dbReference type="Pfam" id="PF26002"/>
    </source>
</evidence>
<dbReference type="InterPro" id="IPR058982">
    <property type="entry name" value="Beta-barrel_AprE"/>
</dbReference>
<keyword evidence="5 9" id="KW-0997">Cell inner membrane</keyword>
<dbReference type="EMBL" id="JACEZS010000036">
    <property type="protein sequence ID" value="MBA5608601.1"/>
    <property type="molecule type" value="Genomic_DNA"/>
</dbReference>
<dbReference type="Gene3D" id="2.40.30.170">
    <property type="match status" value="1"/>
</dbReference>
<keyword evidence="8 9" id="KW-0472">Membrane</keyword>
<dbReference type="PANTHER" id="PTHR30386:SF17">
    <property type="entry name" value="ALKALINE PROTEASE SECRETION PROTEIN APRE"/>
    <property type="match status" value="1"/>
</dbReference>
<name>A0A7W2I9I8_9BURK</name>
<sequence>MKNLLKDKAEATEVIAHDVTPLTVNTDERAYSKLGWLIVLLGVGGFLLWAIFAPLDKGVPVSGTVAKESNRKAVQYQPGGTVDEILVKDGDVVKAGQTLVRMNDVQPKAQYEVVRAQYLTARAAEARLQAEHAGKSTITFPADLLAARNEPQLASAMALQSQLIASRQMAIRSELASFDENVAGLKSQLSGLEQSRDSKKEQLKFLKEQLDNLRDLAKDGYVPRSRLLDGERSYAQLVGSIAEDIGTIGRTQRQIAEVGQRRNQRAQEYQKEVETQLADVQRDREINESKLAAQKYELGNVEVKAPADGVVVGLNVFTKGGVIPAGFRMMDLVPTDDPMIVEAQVAVNLIDKVRVGLPAELIFSAFNTNSTPHIPGVVTQVSADRTVDERTGNPYYKIRAKVTPAGLKLIATHKLDIQPGMPVELFVKTGERSMMSYLLKPVFDRAKTSLTEE</sequence>
<evidence type="ECO:0000259" key="11">
    <source>
        <dbReference type="Pfam" id="PF25994"/>
    </source>
</evidence>
<feature type="coiled-coil region" evidence="10">
    <location>
        <begin position="175"/>
        <end position="216"/>
    </location>
</feature>